<dbReference type="PANTHER" id="PTHR45722:SF2">
    <property type="entry name" value="LARGE RIBOSOMAL SUBUNIT PROTEIN UL29-RELATED"/>
    <property type="match status" value="1"/>
</dbReference>
<dbReference type="PANTHER" id="PTHR45722">
    <property type="entry name" value="60S RIBOSOMAL PROTEIN L35"/>
    <property type="match status" value="1"/>
</dbReference>
<evidence type="ECO:0000313" key="2">
    <source>
        <dbReference type="EnsemblMetazoa" id="PPA43950.1"/>
    </source>
</evidence>
<evidence type="ECO:0000256" key="1">
    <source>
        <dbReference type="ARBA" id="ARBA00035204"/>
    </source>
</evidence>
<dbReference type="Proteomes" id="UP000005239">
    <property type="component" value="Unassembled WGS sequence"/>
</dbReference>
<dbReference type="InterPro" id="IPR045059">
    <property type="entry name" value="Ribosomal_uL29_euk"/>
</dbReference>
<keyword evidence="3" id="KW-1185">Reference proteome</keyword>
<reference evidence="2" key="2">
    <citation type="submission" date="2022-06" db="UniProtKB">
        <authorList>
            <consortium name="EnsemblMetazoa"/>
        </authorList>
    </citation>
    <scope>IDENTIFICATION</scope>
    <source>
        <strain evidence="2">PS312</strain>
    </source>
</reference>
<dbReference type="OrthoDB" id="528635at2759"/>
<organism evidence="2 3">
    <name type="scientific">Pristionchus pacificus</name>
    <name type="common">Parasitic nematode worm</name>
    <dbReference type="NCBI Taxonomy" id="54126"/>
    <lineage>
        <taxon>Eukaryota</taxon>
        <taxon>Metazoa</taxon>
        <taxon>Ecdysozoa</taxon>
        <taxon>Nematoda</taxon>
        <taxon>Chromadorea</taxon>
        <taxon>Rhabditida</taxon>
        <taxon>Rhabditina</taxon>
        <taxon>Diplogasteromorpha</taxon>
        <taxon>Diplogasteroidea</taxon>
        <taxon>Neodiplogasteridae</taxon>
        <taxon>Pristionchus</taxon>
    </lineage>
</organism>
<reference evidence="3" key="1">
    <citation type="journal article" date="2008" name="Nat. Genet.">
        <title>The Pristionchus pacificus genome provides a unique perspective on nematode lifestyle and parasitism.</title>
        <authorList>
            <person name="Dieterich C."/>
            <person name="Clifton S.W."/>
            <person name="Schuster L.N."/>
            <person name="Chinwalla A."/>
            <person name="Delehaunty K."/>
            <person name="Dinkelacker I."/>
            <person name="Fulton L."/>
            <person name="Fulton R."/>
            <person name="Godfrey J."/>
            <person name="Minx P."/>
            <person name="Mitreva M."/>
            <person name="Roeseler W."/>
            <person name="Tian H."/>
            <person name="Witte H."/>
            <person name="Yang S.P."/>
            <person name="Wilson R.K."/>
            <person name="Sommer R.J."/>
        </authorList>
    </citation>
    <scope>NUCLEOTIDE SEQUENCE [LARGE SCALE GENOMIC DNA]</scope>
    <source>
        <strain evidence="3">PS312</strain>
    </source>
</reference>
<protein>
    <recommendedName>
        <fullName evidence="1">Large ribosomal subunit protein uL29</fullName>
    </recommendedName>
</protein>
<dbReference type="GO" id="GO:0000463">
    <property type="term" value="P:maturation of LSU-rRNA from tricistronic rRNA transcript (SSU-rRNA, 5.8S rRNA, LSU-rRNA)"/>
    <property type="evidence" value="ECO:0007669"/>
    <property type="project" value="InterPro"/>
</dbReference>
<gene>
    <name evidence="2" type="primary">WBGene00282319</name>
</gene>
<dbReference type="AlphaFoldDB" id="A0A2A6BLH0"/>
<dbReference type="GO" id="GO:0022625">
    <property type="term" value="C:cytosolic large ribosomal subunit"/>
    <property type="evidence" value="ECO:0007669"/>
    <property type="project" value="InterPro"/>
</dbReference>
<proteinExistence type="predicted"/>
<sequence length="114" mass="12610">MNSPLRQTCTIEWRNHSCKRAATVVYVSGGAASKLSKIRVVRKNIRDQTDGQRAVLCVALSPSSRLPSRQRSACPRTSDTRRPVLCVALTKHEASIKSAKQPSSRPRIIAPKMK</sequence>
<dbReference type="EnsemblMetazoa" id="PPA43950.1">
    <property type="protein sequence ID" value="PPA43950.1"/>
    <property type="gene ID" value="WBGene00282319"/>
</dbReference>
<name>A0A2A6BLH0_PRIPA</name>
<accession>A0A8R1Z2J2</accession>
<evidence type="ECO:0000313" key="3">
    <source>
        <dbReference type="Proteomes" id="UP000005239"/>
    </source>
</evidence>
<accession>A0A2A6BLH0</accession>